<accession>A0ABY9YSB2</accession>
<organism evidence="2 3">
    <name type="scientific">Stenotrophomonas oahuensis</name>
    <dbReference type="NCBI Taxonomy" id="3003271"/>
    <lineage>
        <taxon>Bacteria</taxon>
        <taxon>Pseudomonadati</taxon>
        <taxon>Pseudomonadota</taxon>
        <taxon>Gammaproteobacteria</taxon>
        <taxon>Lysobacterales</taxon>
        <taxon>Lysobacteraceae</taxon>
        <taxon>Stenotrophomonas</taxon>
    </lineage>
</organism>
<evidence type="ECO:0000256" key="1">
    <source>
        <dbReference type="SAM" id="Phobius"/>
    </source>
</evidence>
<keyword evidence="3" id="KW-1185">Reference proteome</keyword>
<dbReference type="Proteomes" id="UP001302072">
    <property type="component" value="Chromosome"/>
</dbReference>
<dbReference type="EMBL" id="CP115541">
    <property type="protein sequence ID" value="WNH53833.1"/>
    <property type="molecule type" value="Genomic_DNA"/>
</dbReference>
<name>A0ABY9YSB2_9GAMM</name>
<protein>
    <recommendedName>
        <fullName evidence="4">DUF4149 domain-containing protein</fullName>
    </recommendedName>
</protein>
<evidence type="ECO:0000313" key="3">
    <source>
        <dbReference type="Proteomes" id="UP001302072"/>
    </source>
</evidence>
<dbReference type="RefSeq" id="WP_311192963.1">
    <property type="nucleotide sequence ID" value="NZ_CP115541.1"/>
</dbReference>
<evidence type="ECO:0000313" key="2">
    <source>
        <dbReference type="EMBL" id="WNH53833.1"/>
    </source>
</evidence>
<reference evidence="2 3" key="1">
    <citation type="submission" date="2022-12" db="EMBL/GenBank/DDBJ databases">
        <title>Two new species, Stenotrophomonas aracearum and Stenotrophomonas oahuensis, isolated from Anthurium (Araceae family) in Hawaii.</title>
        <authorList>
            <person name="Chunag S.C."/>
            <person name="Dobhal S."/>
            <person name="Alvarez A."/>
            <person name="Arif M."/>
        </authorList>
    </citation>
    <scope>NUCLEOTIDE SEQUENCE [LARGE SCALE GENOMIC DNA]</scope>
    <source>
        <strain evidence="2 3">A5586</strain>
    </source>
</reference>
<gene>
    <name evidence="2" type="ORF">PDM29_06010</name>
</gene>
<keyword evidence="1" id="KW-0812">Transmembrane</keyword>
<feature type="transmembrane region" description="Helical" evidence="1">
    <location>
        <begin position="81"/>
        <end position="105"/>
    </location>
</feature>
<keyword evidence="1" id="KW-1133">Transmembrane helix</keyword>
<feature type="transmembrane region" description="Helical" evidence="1">
    <location>
        <begin position="46"/>
        <end position="69"/>
    </location>
</feature>
<proteinExistence type="predicted"/>
<keyword evidence="1" id="KW-0472">Membrane</keyword>
<sequence length="124" mass="13254">MNGSIADLFLSVLSSAAMRLPILIAVAVSVVWVLGSPRSQIRTVALWGLGLMAFTSLLGMLANAVPQVLIYQGNFDAMRGIGMVMGFVHFGLNLLMALSVVLVVWAMTRSLRDRTPPAAPPSRT</sequence>
<feature type="transmembrane region" description="Helical" evidence="1">
    <location>
        <begin position="12"/>
        <end position="34"/>
    </location>
</feature>
<evidence type="ECO:0008006" key="4">
    <source>
        <dbReference type="Google" id="ProtNLM"/>
    </source>
</evidence>